<organism evidence="1">
    <name type="scientific">Papaver somniferum</name>
    <name type="common">Opium poppy</name>
    <dbReference type="NCBI Taxonomy" id="3469"/>
    <lineage>
        <taxon>Eukaryota</taxon>
        <taxon>Viridiplantae</taxon>
        <taxon>Streptophyta</taxon>
        <taxon>Embryophyta</taxon>
        <taxon>Tracheophyta</taxon>
        <taxon>Spermatophyta</taxon>
        <taxon>Magnoliopsida</taxon>
        <taxon>Ranunculales</taxon>
        <taxon>Papaveraceae</taxon>
        <taxon>Papaveroideae</taxon>
        <taxon>Papaver</taxon>
    </lineage>
</organism>
<protein>
    <submittedName>
        <fullName evidence="1">Carnitine O-palmitoyltransfearse 2</fullName>
    </submittedName>
</protein>
<sequence>MENSAKSQEIMHLDMEEDAQGRESIQELVLKKMLERKDHNSWIDDSVKDLIRVQNDSKVEFANIQLQINQLLDGQTRVLANQNILIRNQKKFIMDCTKARQLARVVDRKVSVLTHEHGVSTVKRIKEISDTFFDGFIERYVVLNEL</sequence>
<proteinExistence type="predicted"/>
<reference evidence="1" key="1">
    <citation type="journal article" date="2019" name="Plant Physiol.">
        <title>Purine permease-type benzylisoquinoline alkaloid transporters in opium poppy.</title>
        <authorList>
            <person name="Dastmalchi M."/>
            <person name="Chang L."/>
            <person name="Chen R."/>
            <person name="Yu L."/>
            <person name="Chen X."/>
            <person name="Hagel J."/>
            <person name="Facchini P.J."/>
        </authorList>
    </citation>
    <scope>NUCLEOTIDE SEQUENCE</scope>
</reference>
<evidence type="ECO:0000313" key="1">
    <source>
        <dbReference type="EMBL" id="QBG82602.1"/>
    </source>
</evidence>
<dbReference type="EMBL" id="MH838001">
    <property type="protein sequence ID" value="QBG82602.1"/>
    <property type="molecule type" value="Genomic_DNA"/>
</dbReference>
<name>A0A5B7LKG3_PAPSO</name>
<dbReference type="AlphaFoldDB" id="A0A5B7LKG3"/>
<accession>A0A5B7LKG3</accession>